<organism evidence="9 10">
    <name type="scientific">Microlunatus parietis</name>
    <dbReference type="NCBI Taxonomy" id="682979"/>
    <lineage>
        <taxon>Bacteria</taxon>
        <taxon>Bacillati</taxon>
        <taxon>Actinomycetota</taxon>
        <taxon>Actinomycetes</taxon>
        <taxon>Propionibacteriales</taxon>
        <taxon>Propionibacteriaceae</taxon>
        <taxon>Microlunatus</taxon>
    </lineage>
</organism>
<dbReference type="Proteomes" id="UP000569914">
    <property type="component" value="Unassembled WGS sequence"/>
</dbReference>
<keyword evidence="2 7" id="KW-0813">Transport</keyword>
<evidence type="ECO:0000256" key="4">
    <source>
        <dbReference type="ARBA" id="ARBA00022692"/>
    </source>
</evidence>
<sequence length="283" mass="30219">MRFLSDLWRILRNDKGALVGGVIVLIYGLVAIFGPVFVQVGDEQDASQAYQPPSWEHPLGTDSLGQGVLEQIIVGTQPIMIVGVMSAVITIFIGVAVGLLTGYIGGVVDTIVMRITDIFLTIPGLPLIIVLASVIHTTNPFVLACILSITAWAGLARAIRSQAMSLRSSDFVEAAQLQGVSLGNMIGRQLLPNVGPYVAIHFLLAITGAIYASVGLFLLGIAPISGNNWGIMINLAMAQGALYTTDSAFYLFSPMAAIVILQVSFVFFSRALDSVFNPRLRVQ</sequence>
<feature type="transmembrane region" description="Helical" evidence="7">
    <location>
        <begin position="79"/>
        <end position="103"/>
    </location>
</feature>
<evidence type="ECO:0000313" key="9">
    <source>
        <dbReference type="EMBL" id="NYE69449.1"/>
    </source>
</evidence>
<comment type="subcellular location">
    <subcellularLocation>
        <location evidence="1 7">Cell membrane</location>
        <topology evidence="1 7">Multi-pass membrane protein</topology>
    </subcellularLocation>
</comment>
<dbReference type="AlphaFoldDB" id="A0A7Y9L764"/>
<dbReference type="Pfam" id="PF00528">
    <property type="entry name" value="BPD_transp_1"/>
    <property type="match status" value="1"/>
</dbReference>
<dbReference type="InterPro" id="IPR025966">
    <property type="entry name" value="OppC_N"/>
</dbReference>
<feature type="domain" description="ABC transmembrane type-1" evidence="8">
    <location>
        <begin position="76"/>
        <end position="267"/>
    </location>
</feature>
<evidence type="ECO:0000256" key="3">
    <source>
        <dbReference type="ARBA" id="ARBA00022475"/>
    </source>
</evidence>
<evidence type="ECO:0000313" key="10">
    <source>
        <dbReference type="Proteomes" id="UP000569914"/>
    </source>
</evidence>
<proteinExistence type="inferred from homology"/>
<keyword evidence="5 7" id="KW-1133">Transmembrane helix</keyword>
<dbReference type="InterPro" id="IPR050366">
    <property type="entry name" value="BP-dependent_transpt_permease"/>
</dbReference>
<feature type="transmembrane region" description="Helical" evidence="7">
    <location>
        <begin position="198"/>
        <end position="222"/>
    </location>
</feature>
<accession>A0A7Y9L764</accession>
<feature type="transmembrane region" description="Helical" evidence="7">
    <location>
        <begin position="141"/>
        <end position="159"/>
    </location>
</feature>
<keyword evidence="6 7" id="KW-0472">Membrane</keyword>
<evidence type="ECO:0000256" key="2">
    <source>
        <dbReference type="ARBA" id="ARBA00022448"/>
    </source>
</evidence>
<comment type="similarity">
    <text evidence="7">Belongs to the binding-protein-dependent transport system permease family.</text>
</comment>
<dbReference type="EMBL" id="JACCBU010000001">
    <property type="protein sequence ID" value="NYE69449.1"/>
    <property type="molecule type" value="Genomic_DNA"/>
</dbReference>
<evidence type="ECO:0000256" key="7">
    <source>
        <dbReference type="RuleBase" id="RU363032"/>
    </source>
</evidence>
<dbReference type="InterPro" id="IPR035906">
    <property type="entry name" value="MetI-like_sf"/>
</dbReference>
<dbReference type="RefSeq" id="WP_179748230.1">
    <property type="nucleotide sequence ID" value="NZ_JACCBU010000001.1"/>
</dbReference>
<evidence type="ECO:0000256" key="1">
    <source>
        <dbReference type="ARBA" id="ARBA00004651"/>
    </source>
</evidence>
<dbReference type="InterPro" id="IPR000515">
    <property type="entry name" value="MetI-like"/>
</dbReference>
<dbReference type="GO" id="GO:0055085">
    <property type="term" value="P:transmembrane transport"/>
    <property type="evidence" value="ECO:0007669"/>
    <property type="project" value="InterPro"/>
</dbReference>
<dbReference type="GO" id="GO:0005886">
    <property type="term" value="C:plasma membrane"/>
    <property type="evidence" value="ECO:0007669"/>
    <property type="project" value="UniProtKB-SubCell"/>
</dbReference>
<dbReference type="PROSITE" id="PS50928">
    <property type="entry name" value="ABC_TM1"/>
    <property type="match status" value="1"/>
</dbReference>
<keyword evidence="10" id="KW-1185">Reference proteome</keyword>
<feature type="transmembrane region" description="Helical" evidence="7">
    <location>
        <begin position="249"/>
        <end position="272"/>
    </location>
</feature>
<dbReference type="SUPFAM" id="SSF161098">
    <property type="entry name" value="MetI-like"/>
    <property type="match status" value="1"/>
</dbReference>
<protein>
    <submittedName>
        <fullName evidence="9">Peptide/nickel transport system permease protein</fullName>
    </submittedName>
</protein>
<evidence type="ECO:0000259" key="8">
    <source>
        <dbReference type="PROSITE" id="PS50928"/>
    </source>
</evidence>
<evidence type="ECO:0000256" key="6">
    <source>
        <dbReference type="ARBA" id="ARBA00023136"/>
    </source>
</evidence>
<gene>
    <name evidence="9" type="ORF">BKA15_000778</name>
</gene>
<name>A0A7Y9L764_9ACTN</name>
<comment type="caution">
    <text evidence="9">The sequence shown here is derived from an EMBL/GenBank/DDBJ whole genome shotgun (WGS) entry which is preliminary data.</text>
</comment>
<reference evidence="9 10" key="1">
    <citation type="submission" date="2020-07" db="EMBL/GenBank/DDBJ databases">
        <title>Sequencing the genomes of 1000 actinobacteria strains.</title>
        <authorList>
            <person name="Klenk H.-P."/>
        </authorList>
    </citation>
    <scope>NUCLEOTIDE SEQUENCE [LARGE SCALE GENOMIC DNA]</scope>
    <source>
        <strain evidence="9 10">DSM 22083</strain>
    </source>
</reference>
<dbReference type="Gene3D" id="1.10.3720.10">
    <property type="entry name" value="MetI-like"/>
    <property type="match status" value="1"/>
</dbReference>
<feature type="transmembrane region" description="Helical" evidence="7">
    <location>
        <begin position="115"/>
        <end position="135"/>
    </location>
</feature>
<dbReference type="PANTHER" id="PTHR43386">
    <property type="entry name" value="OLIGOPEPTIDE TRANSPORT SYSTEM PERMEASE PROTEIN APPC"/>
    <property type="match status" value="1"/>
</dbReference>
<feature type="transmembrane region" description="Helical" evidence="7">
    <location>
        <begin position="16"/>
        <end position="38"/>
    </location>
</feature>
<keyword evidence="3" id="KW-1003">Cell membrane</keyword>
<evidence type="ECO:0000256" key="5">
    <source>
        <dbReference type="ARBA" id="ARBA00022989"/>
    </source>
</evidence>
<dbReference type="Pfam" id="PF12911">
    <property type="entry name" value="OppC_N"/>
    <property type="match status" value="1"/>
</dbReference>
<keyword evidence="4 7" id="KW-0812">Transmembrane</keyword>
<dbReference type="PANTHER" id="PTHR43386:SF1">
    <property type="entry name" value="D,D-DIPEPTIDE TRANSPORT SYSTEM PERMEASE PROTEIN DDPC-RELATED"/>
    <property type="match status" value="1"/>
</dbReference>
<dbReference type="CDD" id="cd06261">
    <property type="entry name" value="TM_PBP2"/>
    <property type="match status" value="1"/>
</dbReference>